<comment type="subunit">
    <text evidence="8">Homodimers and heterodimers.</text>
</comment>
<evidence type="ECO:0000256" key="3">
    <source>
        <dbReference type="ARBA" id="ARBA00022491"/>
    </source>
</evidence>
<organism evidence="11">
    <name type="scientific">Sesamum calycinum</name>
    <dbReference type="NCBI Taxonomy" id="2727403"/>
    <lineage>
        <taxon>Eukaryota</taxon>
        <taxon>Viridiplantae</taxon>
        <taxon>Streptophyta</taxon>
        <taxon>Embryophyta</taxon>
        <taxon>Tracheophyta</taxon>
        <taxon>Spermatophyta</taxon>
        <taxon>Magnoliopsida</taxon>
        <taxon>eudicotyledons</taxon>
        <taxon>Gunneridae</taxon>
        <taxon>Pentapetalae</taxon>
        <taxon>asterids</taxon>
        <taxon>lamiids</taxon>
        <taxon>Lamiales</taxon>
        <taxon>Pedaliaceae</taxon>
        <taxon>Sesamum</taxon>
    </lineage>
</organism>
<evidence type="ECO:0000256" key="7">
    <source>
        <dbReference type="ARBA" id="ARBA00023294"/>
    </source>
</evidence>
<comment type="subcellular location">
    <subcellularLocation>
        <location evidence="1 8">Nucleus</location>
    </subcellularLocation>
</comment>
<dbReference type="PANTHER" id="PTHR31734">
    <property type="entry name" value="AUXIN-RESPONSIVE PROTEIN IAA17"/>
    <property type="match status" value="1"/>
</dbReference>
<reference evidence="11" key="2">
    <citation type="journal article" date="2024" name="Plant">
        <title>Genomic evolution and insights into agronomic trait innovations of Sesamum species.</title>
        <authorList>
            <person name="Miao H."/>
            <person name="Wang L."/>
            <person name="Qu L."/>
            <person name="Liu H."/>
            <person name="Sun Y."/>
            <person name="Le M."/>
            <person name="Wang Q."/>
            <person name="Wei S."/>
            <person name="Zheng Y."/>
            <person name="Lin W."/>
            <person name="Duan Y."/>
            <person name="Cao H."/>
            <person name="Xiong S."/>
            <person name="Wang X."/>
            <person name="Wei L."/>
            <person name="Li C."/>
            <person name="Ma Q."/>
            <person name="Ju M."/>
            <person name="Zhao R."/>
            <person name="Li G."/>
            <person name="Mu C."/>
            <person name="Tian Q."/>
            <person name="Mei H."/>
            <person name="Zhang T."/>
            <person name="Gao T."/>
            <person name="Zhang H."/>
        </authorList>
    </citation>
    <scope>NUCLEOTIDE SEQUENCE</scope>
    <source>
        <strain evidence="11">KEN8</strain>
    </source>
</reference>
<dbReference type="PANTHER" id="PTHR31734:SF38">
    <property type="entry name" value="AUXIN-RESPONSIVE PROTEIN IAA29"/>
    <property type="match status" value="1"/>
</dbReference>
<evidence type="ECO:0000256" key="5">
    <source>
        <dbReference type="ARBA" id="ARBA00023163"/>
    </source>
</evidence>
<protein>
    <recommendedName>
        <fullName evidence="8">Auxin-responsive protein</fullName>
    </recommendedName>
</protein>
<evidence type="ECO:0000256" key="9">
    <source>
        <dbReference type="SAM" id="MobiDB-lite"/>
    </source>
</evidence>
<dbReference type="Pfam" id="PF02309">
    <property type="entry name" value="AUX_IAA"/>
    <property type="match status" value="2"/>
</dbReference>
<feature type="domain" description="PB1" evidence="10">
    <location>
        <begin position="130"/>
        <end position="209"/>
    </location>
</feature>
<proteinExistence type="inferred from homology"/>
<dbReference type="PROSITE" id="PS51745">
    <property type="entry name" value="PB1"/>
    <property type="match status" value="1"/>
</dbReference>
<evidence type="ECO:0000256" key="4">
    <source>
        <dbReference type="ARBA" id="ARBA00023015"/>
    </source>
</evidence>
<dbReference type="AlphaFoldDB" id="A0AAW2N2P4"/>
<name>A0AAW2N2P4_9LAMI</name>
<accession>A0AAW2N2P4</accession>
<keyword evidence="3 8" id="KW-0678">Repressor</keyword>
<comment type="function">
    <text evidence="8">Aux/IAA proteins are short-lived transcriptional factors that function as repressors of early auxin response genes at low auxin concentrations.</text>
</comment>
<gene>
    <name evidence="11" type="ORF">Scaly_2022400</name>
</gene>
<dbReference type="InterPro" id="IPR003311">
    <property type="entry name" value="AUX_IAA"/>
</dbReference>
<comment type="caution">
    <text evidence="11">The sequence shown here is derived from an EMBL/GenBank/DDBJ whole genome shotgun (WGS) entry which is preliminary data.</text>
</comment>
<keyword evidence="6 8" id="KW-0539">Nucleus</keyword>
<reference evidence="11" key="1">
    <citation type="submission" date="2020-06" db="EMBL/GenBank/DDBJ databases">
        <authorList>
            <person name="Li T."/>
            <person name="Hu X."/>
            <person name="Zhang T."/>
            <person name="Song X."/>
            <person name="Zhang H."/>
            <person name="Dai N."/>
            <person name="Sheng W."/>
            <person name="Hou X."/>
            <person name="Wei L."/>
        </authorList>
    </citation>
    <scope>NUCLEOTIDE SEQUENCE</scope>
    <source>
        <strain evidence="11">KEN8</strain>
        <tissue evidence="11">Leaf</tissue>
    </source>
</reference>
<dbReference type="Gene3D" id="3.10.20.90">
    <property type="entry name" value="Phosphatidylinositol 3-kinase Catalytic Subunit, Chain A, domain 1"/>
    <property type="match status" value="1"/>
</dbReference>
<evidence type="ECO:0000256" key="8">
    <source>
        <dbReference type="RuleBase" id="RU004549"/>
    </source>
</evidence>
<comment type="similarity">
    <text evidence="2 8">Belongs to the Aux/IAA family.</text>
</comment>
<keyword evidence="7 8" id="KW-0927">Auxin signaling pathway</keyword>
<dbReference type="GO" id="GO:0005634">
    <property type="term" value="C:nucleus"/>
    <property type="evidence" value="ECO:0007669"/>
    <property type="project" value="UniProtKB-SubCell"/>
</dbReference>
<feature type="region of interest" description="Disordered" evidence="9">
    <location>
        <begin position="7"/>
        <end position="27"/>
    </location>
</feature>
<evidence type="ECO:0000256" key="6">
    <source>
        <dbReference type="ARBA" id="ARBA00023242"/>
    </source>
</evidence>
<dbReference type="SUPFAM" id="SSF54277">
    <property type="entry name" value="CAD &amp; PB1 domains"/>
    <property type="match status" value="1"/>
</dbReference>
<keyword evidence="4 8" id="KW-0805">Transcription regulation</keyword>
<dbReference type="EMBL" id="JACGWM010000012">
    <property type="protein sequence ID" value="KAL0337473.1"/>
    <property type="molecule type" value="Genomic_DNA"/>
</dbReference>
<dbReference type="GO" id="GO:0009734">
    <property type="term" value="P:auxin-activated signaling pathway"/>
    <property type="evidence" value="ECO:0007669"/>
    <property type="project" value="UniProtKB-UniRule"/>
</dbReference>
<evidence type="ECO:0000256" key="2">
    <source>
        <dbReference type="ARBA" id="ARBA00006728"/>
    </source>
</evidence>
<evidence type="ECO:0000256" key="1">
    <source>
        <dbReference type="ARBA" id="ARBA00004123"/>
    </source>
</evidence>
<evidence type="ECO:0000259" key="10">
    <source>
        <dbReference type="PROSITE" id="PS51745"/>
    </source>
</evidence>
<keyword evidence="5 8" id="KW-0804">Transcription</keyword>
<dbReference type="InterPro" id="IPR053793">
    <property type="entry name" value="PB1-like"/>
</dbReference>
<dbReference type="GO" id="GO:0006355">
    <property type="term" value="P:regulation of DNA-templated transcription"/>
    <property type="evidence" value="ECO:0007669"/>
    <property type="project" value="InterPro"/>
</dbReference>
<evidence type="ECO:0000313" key="11">
    <source>
        <dbReference type="EMBL" id="KAL0337473.1"/>
    </source>
</evidence>
<dbReference type="InterPro" id="IPR033389">
    <property type="entry name" value="AUX/IAA_dom"/>
</dbReference>
<sequence>MELQLELSLSSSSGRGSDPNQDCQRRRKRSFDTAFLGVMESMDSLQTLPLLIWDDTQRSNGELHEQKRVHDLAASNRNGGVEDDVLVGWPPVKSWRKQFGHHSRRECATNYVNVENGGGGGDGGGRGLNSMYVKVKMEGVGIGRKVDLSSHRSYQTLIAKLIAMFGKCEDNVETYKLTYQDKDGDWLLAGDVPWETFVHSAQRLKLQKNGH</sequence>